<reference evidence="2" key="1">
    <citation type="submission" date="2021-06" db="EMBL/GenBank/DDBJ databases">
        <authorList>
            <person name="Kallberg Y."/>
            <person name="Tangrot J."/>
            <person name="Rosling A."/>
        </authorList>
    </citation>
    <scope>NUCLEOTIDE SEQUENCE</scope>
    <source>
        <strain evidence="2">IN212</strain>
    </source>
</reference>
<dbReference type="EMBL" id="CAJVPZ010001084">
    <property type="protein sequence ID" value="CAG8483904.1"/>
    <property type="molecule type" value="Genomic_DNA"/>
</dbReference>
<feature type="region of interest" description="Disordered" evidence="1">
    <location>
        <begin position="1"/>
        <end position="79"/>
    </location>
</feature>
<feature type="compositionally biased region" description="Basic and acidic residues" evidence="1">
    <location>
        <begin position="32"/>
        <end position="41"/>
    </location>
</feature>
<feature type="compositionally biased region" description="Polar residues" evidence="1">
    <location>
        <begin position="279"/>
        <end position="324"/>
    </location>
</feature>
<protein>
    <submittedName>
        <fullName evidence="2">18903_t:CDS:1</fullName>
    </submittedName>
</protein>
<proteinExistence type="predicted"/>
<organism evidence="2 3">
    <name type="scientific">Racocetra fulgida</name>
    <dbReference type="NCBI Taxonomy" id="60492"/>
    <lineage>
        <taxon>Eukaryota</taxon>
        <taxon>Fungi</taxon>
        <taxon>Fungi incertae sedis</taxon>
        <taxon>Mucoromycota</taxon>
        <taxon>Glomeromycotina</taxon>
        <taxon>Glomeromycetes</taxon>
        <taxon>Diversisporales</taxon>
        <taxon>Gigasporaceae</taxon>
        <taxon>Racocetra</taxon>
    </lineage>
</organism>
<feature type="compositionally biased region" description="Low complexity" evidence="1">
    <location>
        <begin position="66"/>
        <end position="75"/>
    </location>
</feature>
<feature type="compositionally biased region" description="Low complexity" evidence="1">
    <location>
        <begin position="168"/>
        <end position="180"/>
    </location>
</feature>
<name>A0A9N8WGM9_9GLOM</name>
<feature type="compositionally biased region" description="Low complexity" evidence="1">
    <location>
        <begin position="122"/>
        <end position="131"/>
    </location>
</feature>
<feature type="region of interest" description="Disordered" evidence="1">
    <location>
        <begin position="247"/>
        <end position="404"/>
    </location>
</feature>
<sequence length="404" mass="44383">MSSDFGIPTPPATGFESFDGKDQFFFDNPSVSEKDVEKDSSNVDPIDQFILTAPPSVHDNTDGSDEPSTPTSPDPVAQSGSRYLIHNSFLPTFIPQVAAAHQIKIPDSYSLSSCAASSVDSIASTTSSTTSSKRKRKGIPLRSPNRDDVESDPGMVFCFPVLFPPTITNTNTKNSDKNSIPKNISNTESSSSQQKITTNTDNMNNGDIIKSFSQARRSKMRTRPVTRAKNKRESQELELLKLTGLDHIIDTPDNNGSNKNDEEPVTNSSRRTAAMNGQKFLTTYPNSQISRTNTNSANGGDKQNNRSNNHNGNLQYYRNSNQRRTSVSVSSLSSIPTSELSDYDLNSDNFGDDEDDPDFAPPTKKRKGDHSPSKYYPNSSSTLHMTHRRESGNKTKVCAMTNTL</sequence>
<feature type="compositionally biased region" description="Low complexity" evidence="1">
    <location>
        <begin position="325"/>
        <end position="349"/>
    </location>
</feature>
<dbReference type="Proteomes" id="UP000789396">
    <property type="component" value="Unassembled WGS sequence"/>
</dbReference>
<evidence type="ECO:0000256" key="1">
    <source>
        <dbReference type="SAM" id="MobiDB-lite"/>
    </source>
</evidence>
<dbReference type="OrthoDB" id="2162994at2759"/>
<feature type="region of interest" description="Disordered" evidence="1">
    <location>
        <begin position="122"/>
        <end position="150"/>
    </location>
</feature>
<evidence type="ECO:0000313" key="3">
    <source>
        <dbReference type="Proteomes" id="UP000789396"/>
    </source>
</evidence>
<feature type="compositionally biased region" description="Basic residues" evidence="1">
    <location>
        <begin position="216"/>
        <end position="230"/>
    </location>
</feature>
<keyword evidence="3" id="KW-1185">Reference proteome</keyword>
<accession>A0A9N8WGM9</accession>
<feature type="compositionally biased region" description="Polar residues" evidence="1">
    <location>
        <begin position="181"/>
        <end position="215"/>
    </location>
</feature>
<gene>
    <name evidence="2" type="ORF">RFULGI_LOCUS1665</name>
</gene>
<dbReference type="AlphaFoldDB" id="A0A9N8WGM9"/>
<feature type="region of interest" description="Disordered" evidence="1">
    <location>
        <begin position="168"/>
        <end position="235"/>
    </location>
</feature>
<evidence type="ECO:0000313" key="2">
    <source>
        <dbReference type="EMBL" id="CAG8483904.1"/>
    </source>
</evidence>
<comment type="caution">
    <text evidence="2">The sequence shown here is derived from an EMBL/GenBank/DDBJ whole genome shotgun (WGS) entry which is preliminary data.</text>
</comment>